<organism evidence="1 2">
    <name type="scientific">Candidatus Phaeomarinibacter ectocarpi</name>
    <dbReference type="NCBI Taxonomy" id="1458461"/>
    <lineage>
        <taxon>Bacteria</taxon>
        <taxon>Pseudomonadati</taxon>
        <taxon>Pseudomonadota</taxon>
        <taxon>Alphaproteobacteria</taxon>
        <taxon>Hyphomicrobiales</taxon>
        <taxon>Parvibaculaceae</taxon>
        <taxon>Candidatus Phaeomarinibacter</taxon>
    </lineage>
</organism>
<dbReference type="EMBL" id="HG966617">
    <property type="protein sequence ID" value="CDO58217.1"/>
    <property type="molecule type" value="Genomic_DNA"/>
</dbReference>
<reference evidence="1 2" key="1">
    <citation type="journal article" date="2014" name="Front. Genet.">
        <title>Genome and metabolic network of "Candidatus Phaeomarinobacter ectocarpi" Ec32, a new candidate genus of Alphaproteobacteria frequently associated with brown algae.</title>
        <authorList>
            <person name="Dittami S.M."/>
            <person name="Barbeyron T."/>
            <person name="Boyen C."/>
            <person name="Cambefort J."/>
            <person name="Collet G."/>
            <person name="Delage L."/>
            <person name="Gobet A."/>
            <person name="Groisillier A."/>
            <person name="Leblanc C."/>
            <person name="Michel G."/>
            <person name="Scornet D."/>
            <person name="Siegel A."/>
            <person name="Tapia J.E."/>
            <person name="Tonon T."/>
        </authorList>
    </citation>
    <scope>NUCLEOTIDE SEQUENCE [LARGE SCALE GENOMIC DNA]</scope>
    <source>
        <strain evidence="1 2">Ec32</strain>
    </source>
</reference>
<dbReference type="STRING" id="1458461.BN1012_Phect3"/>
<dbReference type="Proteomes" id="UP000032160">
    <property type="component" value="Chromosome I"/>
</dbReference>
<dbReference type="KEGG" id="pect:BN1012_Phect3"/>
<name>X5MBI8_9HYPH</name>
<proteinExistence type="predicted"/>
<keyword evidence="2" id="KW-1185">Reference proteome</keyword>
<evidence type="ECO:0000313" key="1">
    <source>
        <dbReference type="EMBL" id="CDO58217.1"/>
    </source>
</evidence>
<gene>
    <name evidence="1" type="ORF">BN1012_Phect3</name>
</gene>
<accession>X5MBI8</accession>
<dbReference type="AlphaFoldDB" id="X5MBI8"/>
<dbReference type="HOGENOM" id="CLU_3096876_0_0_5"/>
<protein>
    <submittedName>
        <fullName evidence="1">Uncharacterized protein</fullName>
    </submittedName>
</protein>
<evidence type="ECO:0000313" key="2">
    <source>
        <dbReference type="Proteomes" id="UP000032160"/>
    </source>
</evidence>
<sequence>MQTKAKMPPQREISQPQITVTWFRCMGAVTPPDLPFPARKYGKTQSHEDHD</sequence>